<accession>A0AAE3YKW0</accession>
<comment type="caution">
    <text evidence="3">The sequence shown here is derived from an EMBL/GenBank/DDBJ whole genome shotgun (WGS) entry which is preliminary data.</text>
</comment>
<reference evidence="3" key="1">
    <citation type="submission" date="2023-07" db="EMBL/GenBank/DDBJ databases">
        <title>Sequencing the genomes of 1000 actinobacteria strains.</title>
        <authorList>
            <person name="Klenk H.-P."/>
        </authorList>
    </citation>
    <scope>NUCLEOTIDE SEQUENCE</scope>
    <source>
        <strain evidence="3">DSM 44707</strain>
    </source>
</reference>
<feature type="compositionally biased region" description="Low complexity" evidence="1">
    <location>
        <begin position="106"/>
        <end position="132"/>
    </location>
</feature>
<evidence type="ECO:0000313" key="4">
    <source>
        <dbReference type="Proteomes" id="UP001183643"/>
    </source>
</evidence>
<evidence type="ECO:0008006" key="5">
    <source>
        <dbReference type="Google" id="ProtNLM"/>
    </source>
</evidence>
<evidence type="ECO:0000256" key="1">
    <source>
        <dbReference type="SAM" id="MobiDB-lite"/>
    </source>
</evidence>
<evidence type="ECO:0000313" key="3">
    <source>
        <dbReference type="EMBL" id="MDR7274284.1"/>
    </source>
</evidence>
<dbReference type="EMBL" id="JAVDYB010000001">
    <property type="protein sequence ID" value="MDR7274284.1"/>
    <property type="molecule type" value="Genomic_DNA"/>
</dbReference>
<keyword evidence="2" id="KW-1133">Transmembrane helix</keyword>
<dbReference type="InterPro" id="IPR008979">
    <property type="entry name" value="Galactose-bd-like_sf"/>
</dbReference>
<sequence length="372" mass="39305">MTTESQESPVRHFCGQLDAFVRASGQTRSYVVSRHPMSDSQVYAVLAGTVKTPPSFDRMVVPVVEICGGDAAAVAQWRTRHDTMVRVYELQKSLRRKAPAGPDTDSGAAEAPVSAAPVSAAPVSGAPDPAGSEGPPAGFDVPPGYNRFRPAGPQPARRRRWPLLAAAVVAVLSVTAGGLAWALTGGPGPGQDAGGPIATGLPRQDAVPATAAASPCRATPPAAGGDLLELPLPDGQSRTSQAWWADKPDEVTFERFDTHRWAAVAQASAGREPWYLLVIRGCLPVTTGHRYRLTFTASANLDTTLGVRVQHNEEPYKASLHKEFTVGAQPSTYTYEFLGTHTSATSELTFQLGGNPAMRVEMTDVTLTDLGA</sequence>
<keyword evidence="2" id="KW-0812">Transmembrane</keyword>
<name>A0AAE3YKW0_9ACTN</name>
<dbReference type="Gene3D" id="2.60.120.260">
    <property type="entry name" value="Galactose-binding domain-like"/>
    <property type="match status" value="1"/>
</dbReference>
<dbReference type="Proteomes" id="UP001183643">
    <property type="component" value="Unassembled WGS sequence"/>
</dbReference>
<evidence type="ECO:0000256" key="2">
    <source>
        <dbReference type="SAM" id="Phobius"/>
    </source>
</evidence>
<dbReference type="RefSeq" id="WP_310363767.1">
    <property type="nucleotide sequence ID" value="NZ_JAVDYB010000001.1"/>
</dbReference>
<organism evidence="3 4">
    <name type="scientific">Catenuloplanes atrovinosus</name>
    <dbReference type="NCBI Taxonomy" id="137266"/>
    <lineage>
        <taxon>Bacteria</taxon>
        <taxon>Bacillati</taxon>
        <taxon>Actinomycetota</taxon>
        <taxon>Actinomycetes</taxon>
        <taxon>Micromonosporales</taxon>
        <taxon>Micromonosporaceae</taxon>
        <taxon>Catenuloplanes</taxon>
    </lineage>
</organism>
<keyword evidence="2" id="KW-0472">Membrane</keyword>
<feature type="transmembrane region" description="Helical" evidence="2">
    <location>
        <begin position="163"/>
        <end position="183"/>
    </location>
</feature>
<feature type="region of interest" description="Disordered" evidence="1">
    <location>
        <begin position="95"/>
        <end position="155"/>
    </location>
</feature>
<proteinExistence type="predicted"/>
<gene>
    <name evidence="3" type="ORF">J2S41_001062</name>
</gene>
<dbReference type="SUPFAM" id="SSF49785">
    <property type="entry name" value="Galactose-binding domain-like"/>
    <property type="match status" value="1"/>
</dbReference>
<protein>
    <recommendedName>
        <fullName evidence="5">CBM-cenC domain-containing protein</fullName>
    </recommendedName>
</protein>
<keyword evidence="4" id="KW-1185">Reference proteome</keyword>
<dbReference type="AlphaFoldDB" id="A0AAE3YKW0"/>